<evidence type="ECO:0000313" key="3">
    <source>
        <dbReference type="Proteomes" id="UP001371218"/>
    </source>
</evidence>
<evidence type="ECO:0008006" key="4">
    <source>
        <dbReference type="Google" id="ProtNLM"/>
    </source>
</evidence>
<keyword evidence="1" id="KW-0732">Signal</keyword>
<reference evidence="2 3" key="1">
    <citation type="submission" date="2024-04" db="EMBL/GenBank/DDBJ databases">
        <title>Novel species of the genus Ideonella isolated from streams.</title>
        <authorList>
            <person name="Lu H."/>
        </authorList>
    </citation>
    <scope>NUCLEOTIDE SEQUENCE [LARGE SCALE GENOMIC DNA]</scope>
    <source>
        <strain evidence="2 3">DXS29W</strain>
    </source>
</reference>
<evidence type="ECO:0000256" key="1">
    <source>
        <dbReference type="SAM" id="SignalP"/>
    </source>
</evidence>
<accession>A0ABU9BPC2</accession>
<name>A0ABU9BPC2_9BURK</name>
<gene>
    <name evidence="2" type="ORF">AACH06_06080</name>
</gene>
<evidence type="ECO:0000313" key="2">
    <source>
        <dbReference type="EMBL" id="MEK8030388.1"/>
    </source>
</evidence>
<feature type="signal peptide" evidence="1">
    <location>
        <begin position="1"/>
        <end position="30"/>
    </location>
</feature>
<organism evidence="2 3">
    <name type="scientific">Ideonella lacteola</name>
    <dbReference type="NCBI Taxonomy" id="2984193"/>
    <lineage>
        <taxon>Bacteria</taxon>
        <taxon>Pseudomonadati</taxon>
        <taxon>Pseudomonadota</taxon>
        <taxon>Betaproteobacteria</taxon>
        <taxon>Burkholderiales</taxon>
        <taxon>Sphaerotilaceae</taxon>
        <taxon>Ideonella</taxon>
    </lineage>
</organism>
<dbReference type="Proteomes" id="UP001371218">
    <property type="component" value="Unassembled WGS sequence"/>
</dbReference>
<proteinExistence type="predicted"/>
<dbReference type="EMBL" id="JBBUTG010000003">
    <property type="protein sequence ID" value="MEK8030388.1"/>
    <property type="molecule type" value="Genomic_DNA"/>
</dbReference>
<dbReference type="RefSeq" id="WP_341424757.1">
    <property type="nucleotide sequence ID" value="NZ_JBBUTG010000003.1"/>
</dbReference>
<keyword evidence="3" id="KW-1185">Reference proteome</keyword>
<feature type="chain" id="PRO_5045963147" description="Spore coat protein U domain-containing protein" evidence="1">
    <location>
        <begin position="31"/>
        <end position="216"/>
    </location>
</feature>
<sequence length="216" mass="22420">MTSLQARLLPLMAPLALAAGALFGPVAAMAQTSDNFFADNDIPKTQAGVHPPCRGKVSQVVDTVFEGVKTTSWNFSAVGGGGESTRFDKTPVLSTKVNLTGGCLNAHFSAMVGSKQTYPWVSALTMFQVTLTPSAGGAPIHMAGHYETPYGIYGPAIAMSAEYDVDMIAGNFYQGVGTGPGLVAPGSYRVDVWWAGGPVGGGGAIGADFVLKLYMY</sequence>
<comment type="caution">
    <text evidence="2">The sequence shown here is derived from an EMBL/GenBank/DDBJ whole genome shotgun (WGS) entry which is preliminary data.</text>
</comment>
<protein>
    <recommendedName>
        <fullName evidence="4">Spore coat protein U domain-containing protein</fullName>
    </recommendedName>
</protein>